<name>A0A4D9D5X1_9STRA</name>
<evidence type="ECO:0000313" key="5">
    <source>
        <dbReference type="EMBL" id="TFJ85767.1"/>
    </source>
</evidence>
<keyword evidence="6" id="KW-1185">Reference proteome</keyword>
<dbReference type="AlphaFoldDB" id="A0A4D9D5X1"/>
<dbReference type="InterPro" id="IPR000719">
    <property type="entry name" value="Prot_kinase_dom"/>
</dbReference>
<feature type="region of interest" description="Disordered" evidence="3">
    <location>
        <begin position="584"/>
        <end position="640"/>
    </location>
</feature>
<dbReference type="InterPro" id="IPR050117">
    <property type="entry name" value="MAPK"/>
</dbReference>
<reference evidence="5 6" key="1">
    <citation type="submission" date="2019-01" db="EMBL/GenBank/DDBJ databases">
        <title>Nuclear Genome Assembly of the Microalgal Biofuel strain Nannochloropsis salina CCMP1776.</title>
        <authorList>
            <person name="Hovde B."/>
        </authorList>
    </citation>
    <scope>NUCLEOTIDE SEQUENCE [LARGE SCALE GENOMIC DNA]</scope>
    <source>
        <strain evidence="5 6">CCMP1776</strain>
    </source>
</reference>
<gene>
    <name evidence="5" type="ORF">NSK_003271</name>
</gene>
<dbReference type="PROSITE" id="PS50011">
    <property type="entry name" value="PROTEIN_KINASE_DOM"/>
    <property type="match status" value="1"/>
</dbReference>
<dbReference type="OrthoDB" id="2158884at2759"/>
<dbReference type="SMART" id="SM00220">
    <property type="entry name" value="S_TKc"/>
    <property type="match status" value="1"/>
</dbReference>
<evidence type="ECO:0000259" key="4">
    <source>
        <dbReference type="PROSITE" id="PS50011"/>
    </source>
</evidence>
<dbReference type="PROSITE" id="PS00108">
    <property type="entry name" value="PROTEIN_KINASE_ST"/>
    <property type="match status" value="1"/>
</dbReference>
<feature type="region of interest" description="Disordered" evidence="3">
    <location>
        <begin position="337"/>
        <end position="366"/>
    </location>
</feature>
<dbReference type="EMBL" id="SDOX01000011">
    <property type="protein sequence ID" value="TFJ85767.1"/>
    <property type="molecule type" value="Genomic_DNA"/>
</dbReference>
<evidence type="ECO:0000256" key="2">
    <source>
        <dbReference type="ARBA" id="ARBA00022840"/>
    </source>
</evidence>
<accession>A0A4D9D5X1</accession>
<dbReference type="Pfam" id="PF00069">
    <property type="entry name" value="Pkinase"/>
    <property type="match status" value="1"/>
</dbReference>
<feature type="compositionally biased region" description="Polar residues" evidence="3">
    <location>
        <begin position="62"/>
        <end position="72"/>
    </location>
</feature>
<feature type="compositionally biased region" description="Low complexity" evidence="3">
    <location>
        <begin position="584"/>
        <end position="613"/>
    </location>
</feature>
<dbReference type="GO" id="GO:0005524">
    <property type="term" value="F:ATP binding"/>
    <property type="evidence" value="ECO:0007669"/>
    <property type="project" value="UniProtKB-KW"/>
</dbReference>
<feature type="region of interest" description="Disordered" evidence="3">
    <location>
        <begin position="494"/>
        <end position="520"/>
    </location>
</feature>
<dbReference type="InterPro" id="IPR011009">
    <property type="entry name" value="Kinase-like_dom_sf"/>
</dbReference>
<comment type="caution">
    <text evidence="5">The sequence shown here is derived from an EMBL/GenBank/DDBJ whole genome shotgun (WGS) entry which is preliminary data.</text>
</comment>
<dbReference type="Gene3D" id="1.10.510.10">
    <property type="entry name" value="Transferase(Phosphotransferase) domain 1"/>
    <property type="match status" value="1"/>
</dbReference>
<organism evidence="5 6">
    <name type="scientific">Nannochloropsis salina CCMP1776</name>
    <dbReference type="NCBI Taxonomy" id="1027361"/>
    <lineage>
        <taxon>Eukaryota</taxon>
        <taxon>Sar</taxon>
        <taxon>Stramenopiles</taxon>
        <taxon>Ochrophyta</taxon>
        <taxon>Eustigmatophyceae</taxon>
        <taxon>Eustigmatales</taxon>
        <taxon>Monodopsidaceae</taxon>
        <taxon>Microchloropsis</taxon>
        <taxon>Microchloropsis salina</taxon>
    </lineage>
</organism>
<dbReference type="InterPro" id="IPR008271">
    <property type="entry name" value="Ser/Thr_kinase_AS"/>
</dbReference>
<dbReference type="SUPFAM" id="SSF56112">
    <property type="entry name" value="Protein kinase-like (PK-like)"/>
    <property type="match status" value="1"/>
</dbReference>
<evidence type="ECO:0000256" key="1">
    <source>
        <dbReference type="ARBA" id="ARBA00022741"/>
    </source>
</evidence>
<feature type="region of interest" description="Disordered" evidence="3">
    <location>
        <begin position="423"/>
        <end position="482"/>
    </location>
</feature>
<protein>
    <recommendedName>
        <fullName evidence="4">Protein kinase domain-containing protein</fullName>
    </recommendedName>
</protein>
<dbReference type="PANTHER" id="PTHR24055">
    <property type="entry name" value="MITOGEN-ACTIVATED PROTEIN KINASE"/>
    <property type="match status" value="1"/>
</dbReference>
<proteinExistence type="predicted"/>
<evidence type="ECO:0000313" key="6">
    <source>
        <dbReference type="Proteomes" id="UP000355283"/>
    </source>
</evidence>
<keyword evidence="1" id="KW-0547">Nucleotide-binding</keyword>
<sequence length="640" mass="70591">MRQLLQALACVHERGLIHRDIKPENLLLHRTGREGAEVEKRVLEMKGKEGRANETGAWPKTDSFSTLSKSHSSPPPRGNTLACAKDGGTSTDDESAESFRIKLADFGLARSSHSGSFALLTTYIGTRWYRAPEIIRHSPSYGWPVDIWAVGCVFYELLTLQPLFPGDSEAETLAMVEKVLGSASTEGWGREGKPQGRAEGLARLLPLGVEPEAADLLKSLLRLKPQQRPTAEQALKHPYFRGKKSSVEERQAAEGAPCVPPSNLRECTITATYNDGRVEGQVGQERCVEEEDDVMDLRVLLDERLERRAAKRRTWERQEENKLSFLKDFEGMVYKKGRHRGHAEDGRDGAEAEEEDREGPTRDTEEAYEQTFSGEMQHNRKETPSVPARMIEGLRRSWKGPRATEGVPGLHAHRCRRNEAMTTRPPFAWSPGRELGSAGWGWQPQRPPSAKNFVEPWCGESGGGRGRSDRSPALSTPSYSPPFLSPCLPPSSLATSHMPSLNTLPERHDRRARRQAAGLDSLRSTLFPPTFLSLRSLGPLDSPSQAPALHPFPFPPRDSLHWFASSSSSSSSPSFASCPTFTTSPSCSSPSNPASTTSSPTFAPSTPFSSISSLCVPASTPRTPAMKKRRYKGEFALMLP</sequence>
<dbReference type="GO" id="GO:0004672">
    <property type="term" value="F:protein kinase activity"/>
    <property type="evidence" value="ECO:0007669"/>
    <property type="project" value="InterPro"/>
</dbReference>
<feature type="region of interest" description="Disordered" evidence="3">
    <location>
        <begin position="47"/>
        <end position="92"/>
    </location>
</feature>
<dbReference type="Proteomes" id="UP000355283">
    <property type="component" value="Unassembled WGS sequence"/>
</dbReference>
<keyword evidence="2" id="KW-0067">ATP-binding</keyword>
<feature type="domain" description="Protein kinase" evidence="4">
    <location>
        <begin position="1"/>
        <end position="240"/>
    </location>
</feature>
<evidence type="ECO:0000256" key="3">
    <source>
        <dbReference type="SAM" id="MobiDB-lite"/>
    </source>
</evidence>